<evidence type="ECO:0000313" key="2">
    <source>
        <dbReference type="Proteomes" id="UP001207468"/>
    </source>
</evidence>
<evidence type="ECO:0000313" key="1">
    <source>
        <dbReference type="EMBL" id="KAI9510009.1"/>
    </source>
</evidence>
<dbReference type="EMBL" id="JAGFNK010000051">
    <property type="protein sequence ID" value="KAI9510009.1"/>
    <property type="molecule type" value="Genomic_DNA"/>
</dbReference>
<gene>
    <name evidence="1" type="ORF">F5148DRAFT_1147901</name>
</gene>
<proteinExistence type="predicted"/>
<accession>A0ACC0UG23</accession>
<reference evidence="1" key="1">
    <citation type="submission" date="2021-03" db="EMBL/GenBank/DDBJ databases">
        <title>Evolutionary priming and transition to the ectomycorrhizal habit in an iconic lineage of mushroom-forming fungi: is preadaptation a requirement?</title>
        <authorList>
            <consortium name="DOE Joint Genome Institute"/>
            <person name="Looney B.P."/>
            <person name="Miyauchi S."/>
            <person name="Morin E."/>
            <person name="Drula E."/>
            <person name="Courty P.E."/>
            <person name="Chicoki N."/>
            <person name="Fauchery L."/>
            <person name="Kohler A."/>
            <person name="Kuo A."/>
            <person name="LaButti K."/>
            <person name="Pangilinan J."/>
            <person name="Lipzen A."/>
            <person name="Riley R."/>
            <person name="Andreopoulos W."/>
            <person name="He G."/>
            <person name="Johnson J."/>
            <person name="Barry K.W."/>
            <person name="Grigoriev I.V."/>
            <person name="Nagy L."/>
            <person name="Hibbett D."/>
            <person name="Henrissat B."/>
            <person name="Matheny P.B."/>
            <person name="Labbe J."/>
            <person name="Martin A.F."/>
        </authorList>
    </citation>
    <scope>NUCLEOTIDE SEQUENCE</scope>
    <source>
        <strain evidence="1">BPL698</strain>
    </source>
</reference>
<name>A0ACC0UG23_9AGAM</name>
<protein>
    <submittedName>
        <fullName evidence="1">Uncharacterized protein</fullName>
    </submittedName>
</protein>
<feature type="non-terminal residue" evidence="1">
    <location>
        <position position="370"/>
    </location>
</feature>
<keyword evidence="2" id="KW-1185">Reference proteome</keyword>
<organism evidence="1 2">
    <name type="scientific">Russula earlei</name>
    <dbReference type="NCBI Taxonomy" id="71964"/>
    <lineage>
        <taxon>Eukaryota</taxon>
        <taxon>Fungi</taxon>
        <taxon>Dikarya</taxon>
        <taxon>Basidiomycota</taxon>
        <taxon>Agaricomycotina</taxon>
        <taxon>Agaricomycetes</taxon>
        <taxon>Russulales</taxon>
        <taxon>Russulaceae</taxon>
        <taxon>Russula</taxon>
    </lineage>
</organism>
<dbReference type="Proteomes" id="UP001207468">
    <property type="component" value="Unassembled WGS sequence"/>
</dbReference>
<comment type="caution">
    <text evidence="1">The sequence shown here is derived from an EMBL/GenBank/DDBJ whole genome shotgun (WGS) entry which is preliminary data.</text>
</comment>
<sequence>MTDALNQAKNSYVRCGWGSEAAEQGTTTSGALTSKPDERCLRLGKTVEAVQWDTMVSGRLRCVHMMKGIQDWSRWWQDVDERSKENRGERQGSEGGGDERKDKRDDMGVVGMKGGWRVMAKVTTESQCKQNGGWKAGCSASTDRREENDGNIIWDIDVDAPAFVWYETSGTGHPWMVAYSRAQKANCPLPNDRPPPRAHAHEGSAEWLANIRGIQNLMGLSFTIIQLSTLLALPLLTITSRASCAKSNYSRKNTWLQVAKGWWWNKANLKMGERIGGRVDGMAAVPSQWMGSGGNGAVSNLTFLLEPGWVLLRPKTGGLTLKPSGAKSVQIIFVHAFMWLPADGCIQMMHGLSRTFASGQGESSNDAETA</sequence>